<proteinExistence type="predicted"/>
<protein>
    <recommendedName>
        <fullName evidence="3">Ubiquitin-like domain-containing protein</fullName>
    </recommendedName>
</protein>
<evidence type="ECO:0000313" key="1">
    <source>
        <dbReference type="EMBL" id="MFC5133517.1"/>
    </source>
</evidence>
<reference evidence="1 2" key="1">
    <citation type="journal article" date="2019" name="Int. J. Syst. Evol. Microbiol.">
        <title>The Global Catalogue of Microorganisms (GCM) 10K type strain sequencing project: providing services to taxonomists for standard genome sequencing and annotation.</title>
        <authorList>
            <consortium name="The Broad Institute Genomics Platform"/>
            <consortium name="The Broad Institute Genome Sequencing Center for Infectious Disease"/>
            <person name="Wu L."/>
            <person name="Ma J."/>
        </authorList>
    </citation>
    <scope>NUCLEOTIDE SEQUENCE [LARGE SCALE GENOMIC DNA]</scope>
    <source>
        <strain evidence="1 2">CGMCC 1.16026</strain>
    </source>
</reference>
<accession>A0ABD5QMZ7</accession>
<keyword evidence="2" id="KW-1185">Reference proteome</keyword>
<evidence type="ECO:0000313" key="2">
    <source>
        <dbReference type="Proteomes" id="UP001596145"/>
    </source>
</evidence>
<name>A0ABD5QMZ7_9EURY</name>
<dbReference type="AlphaFoldDB" id="A0ABD5QMZ7"/>
<dbReference type="Proteomes" id="UP001596145">
    <property type="component" value="Unassembled WGS sequence"/>
</dbReference>
<dbReference type="RefSeq" id="WP_136516459.1">
    <property type="nucleotide sequence ID" value="NZ_JBHSKV010000001.1"/>
</dbReference>
<evidence type="ECO:0008006" key="3">
    <source>
        <dbReference type="Google" id="ProtNLM"/>
    </source>
</evidence>
<dbReference type="EMBL" id="JBHSKV010000001">
    <property type="protein sequence ID" value="MFC5133517.1"/>
    <property type="molecule type" value="Genomic_DNA"/>
</dbReference>
<sequence>MALENRIDTVKTFDTEKTLSMSVLYRLTGGGTMSNEKRTIQVEGEQLTIDQTTTVQELKEAVGAADDDIATYTEDGEIVALGNRDNVHRNVPEGANISFQPGKGTVFGH</sequence>
<organism evidence="1 2">
    <name type="scientific">Halorubrum glutamatedens</name>
    <dbReference type="NCBI Taxonomy" id="2707018"/>
    <lineage>
        <taxon>Archaea</taxon>
        <taxon>Methanobacteriati</taxon>
        <taxon>Methanobacteriota</taxon>
        <taxon>Stenosarchaea group</taxon>
        <taxon>Halobacteria</taxon>
        <taxon>Halobacteriales</taxon>
        <taxon>Haloferacaceae</taxon>
        <taxon>Halorubrum</taxon>
    </lineage>
</organism>
<comment type="caution">
    <text evidence="1">The sequence shown here is derived from an EMBL/GenBank/DDBJ whole genome shotgun (WGS) entry which is preliminary data.</text>
</comment>
<gene>
    <name evidence="1" type="ORF">ACFPJA_02075</name>
</gene>